<protein>
    <recommendedName>
        <fullName evidence="9">SPOR domain-containing protein</fullName>
    </recommendedName>
</protein>
<keyword evidence="4" id="KW-1134">Transmembrane beta strand</keyword>
<dbReference type="InterPro" id="IPR051906">
    <property type="entry name" value="TolC-like"/>
</dbReference>
<evidence type="ECO:0000313" key="10">
    <source>
        <dbReference type="EMBL" id="SCA57309.1"/>
    </source>
</evidence>
<dbReference type="Proteomes" id="UP000231658">
    <property type="component" value="Unassembled WGS sequence"/>
</dbReference>
<dbReference type="SUPFAM" id="SSF110997">
    <property type="entry name" value="Sporulation related repeat"/>
    <property type="match status" value="1"/>
</dbReference>
<keyword evidence="8" id="KW-0732">Signal</keyword>
<dbReference type="GO" id="GO:0015562">
    <property type="term" value="F:efflux transmembrane transporter activity"/>
    <property type="evidence" value="ECO:0007669"/>
    <property type="project" value="InterPro"/>
</dbReference>
<comment type="subcellular location">
    <subcellularLocation>
        <location evidence="1">Cell outer membrane</location>
    </subcellularLocation>
</comment>
<dbReference type="GO" id="GO:0009279">
    <property type="term" value="C:cell outer membrane"/>
    <property type="evidence" value="ECO:0007669"/>
    <property type="project" value="UniProtKB-SubCell"/>
</dbReference>
<evidence type="ECO:0000256" key="6">
    <source>
        <dbReference type="ARBA" id="ARBA00023136"/>
    </source>
</evidence>
<dbReference type="EMBL" id="FLYE01000044">
    <property type="protein sequence ID" value="SCA57309.1"/>
    <property type="molecule type" value="Genomic_DNA"/>
</dbReference>
<proteinExistence type="inferred from homology"/>
<dbReference type="InterPro" id="IPR036680">
    <property type="entry name" value="SPOR-like_sf"/>
</dbReference>
<reference evidence="10 11" key="1">
    <citation type="submission" date="2016-07" db="EMBL/GenBank/DDBJ databases">
        <authorList>
            <person name="Lefevre C.T."/>
        </authorList>
    </citation>
    <scope>NUCLEOTIDE SEQUENCE [LARGE SCALE GENOMIC DNA]</scope>
    <source>
        <strain evidence="10">PR1</strain>
    </source>
</reference>
<gene>
    <name evidence="10" type="ORF">MTBPR1_50065</name>
</gene>
<dbReference type="SUPFAM" id="SSF56954">
    <property type="entry name" value="Outer membrane efflux proteins (OEP)"/>
    <property type="match status" value="1"/>
</dbReference>
<dbReference type="OrthoDB" id="9814637at2"/>
<dbReference type="Pfam" id="PF05036">
    <property type="entry name" value="SPOR"/>
    <property type="match status" value="1"/>
</dbReference>
<dbReference type="Gene3D" id="1.20.1600.10">
    <property type="entry name" value="Outer membrane efflux proteins (OEP)"/>
    <property type="match status" value="1"/>
</dbReference>
<organism evidence="10 11">
    <name type="scientific">Candidatus Terasakiella magnetica</name>
    <dbReference type="NCBI Taxonomy" id="1867952"/>
    <lineage>
        <taxon>Bacteria</taxon>
        <taxon>Pseudomonadati</taxon>
        <taxon>Pseudomonadota</taxon>
        <taxon>Alphaproteobacteria</taxon>
        <taxon>Rhodospirillales</taxon>
        <taxon>Terasakiellaceae</taxon>
        <taxon>Terasakiella</taxon>
    </lineage>
</organism>
<dbReference type="InterPro" id="IPR003423">
    <property type="entry name" value="OMP_efflux"/>
</dbReference>
<dbReference type="STRING" id="1867952.MTBPR1_50065"/>
<name>A0A1C3RJ75_9PROT</name>
<feature type="chain" id="PRO_5008680802" description="SPOR domain-containing protein" evidence="8">
    <location>
        <begin position="31"/>
        <end position="617"/>
    </location>
</feature>
<evidence type="ECO:0000256" key="2">
    <source>
        <dbReference type="ARBA" id="ARBA00007613"/>
    </source>
</evidence>
<evidence type="ECO:0000256" key="3">
    <source>
        <dbReference type="ARBA" id="ARBA00022448"/>
    </source>
</evidence>
<keyword evidence="6" id="KW-0472">Membrane</keyword>
<evidence type="ECO:0000256" key="8">
    <source>
        <dbReference type="SAM" id="SignalP"/>
    </source>
</evidence>
<keyword evidence="11" id="KW-1185">Reference proteome</keyword>
<dbReference type="GO" id="GO:0042834">
    <property type="term" value="F:peptidoglycan binding"/>
    <property type="evidence" value="ECO:0007669"/>
    <property type="project" value="InterPro"/>
</dbReference>
<dbReference type="PROSITE" id="PS51724">
    <property type="entry name" value="SPOR"/>
    <property type="match status" value="1"/>
</dbReference>
<evidence type="ECO:0000256" key="4">
    <source>
        <dbReference type="ARBA" id="ARBA00022452"/>
    </source>
</evidence>
<sequence length="617" mass="67029">MGLGLKKFLRNTVSALVMVSAIGFAQDAQANPLSAELVYLLENYPAIRAKSSLSDAAREDIKAAYGLSAPVIALSGDTGYQRTDNPGKNDMRVKGNVTATYNLFDGHYSVFETKAAQVAHQSTMADLDSTKQLILFQGIQAYLNLVLQNKMVEISQTNVKLVEQIKTFIETESNVGRMSQADLLQARARLAQAREALTAYQGSQRQGQNRYYHLFQRVPPAGRMQDPLAPSAVVPESLEEAIRVARKHNPILKSASLLAEAASTRVGSIDSALYPRVDLEASGDAKYNVDGTDGAEGEGSVLLKMNWNLFDGDRTKSQSRAAALRHSAAMMDLRHKHLEVEEQVRNAFSIIETERRRYRTLQEAESIAAEAFNARHEMMESGKETIITVLDTALELLNVRIAVTSSDYAHRLANYQLLLATGQLNQDSIGKLVIEGQLQPAVSDDNKLIKKLMDGKALKNSDAPATAELGQGLDMAEPTELAPAQSYDEMAPMQLEAAVAEGSPEGYNDMAAFESAHGAPYSDELAPETGPTGPIELGPAAADESGYFVVLGSFSEPAYAQDRITLAGMGNAFMKAIDINGTTYQRVMAGPMSQSEAESAKDMARDRGIPDSWILRQ</sequence>
<evidence type="ECO:0000256" key="1">
    <source>
        <dbReference type="ARBA" id="ARBA00004442"/>
    </source>
</evidence>
<dbReference type="InterPro" id="IPR007730">
    <property type="entry name" value="SPOR-like_dom"/>
</dbReference>
<feature type="signal peptide" evidence="8">
    <location>
        <begin position="1"/>
        <end position="30"/>
    </location>
</feature>
<keyword evidence="3" id="KW-0813">Transport</keyword>
<evidence type="ECO:0000313" key="11">
    <source>
        <dbReference type="Proteomes" id="UP000231658"/>
    </source>
</evidence>
<dbReference type="PANTHER" id="PTHR30026">
    <property type="entry name" value="OUTER MEMBRANE PROTEIN TOLC"/>
    <property type="match status" value="1"/>
</dbReference>
<evidence type="ECO:0000256" key="5">
    <source>
        <dbReference type="ARBA" id="ARBA00022692"/>
    </source>
</evidence>
<keyword evidence="5" id="KW-0812">Transmembrane</keyword>
<dbReference type="GO" id="GO:1990281">
    <property type="term" value="C:efflux pump complex"/>
    <property type="evidence" value="ECO:0007669"/>
    <property type="project" value="TreeGrafter"/>
</dbReference>
<evidence type="ECO:0000256" key="7">
    <source>
        <dbReference type="ARBA" id="ARBA00023237"/>
    </source>
</evidence>
<keyword evidence="7" id="KW-0998">Cell outer membrane</keyword>
<dbReference type="GO" id="GO:0015288">
    <property type="term" value="F:porin activity"/>
    <property type="evidence" value="ECO:0007669"/>
    <property type="project" value="TreeGrafter"/>
</dbReference>
<dbReference type="RefSeq" id="WP_069189353.1">
    <property type="nucleotide sequence ID" value="NZ_FLYE01000044.1"/>
</dbReference>
<feature type="domain" description="SPOR" evidence="9">
    <location>
        <begin position="541"/>
        <end position="617"/>
    </location>
</feature>
<dbReference type="AlphaFoldDB" id="A0A1C3RJ75"/>
<dbReference type="Pfam" id="PF02321">
    <property type="entry name" value="OEP"/>
    <property type="match status" value="2"/>
</dbReference>
<accession>A0A1C3RJ75</accession>
<dbReference type="PANTHER" id="PTHR30026:SF22">
    <property type="entry name" value="OUTER MEMBRANE EFFLUX PROTEIN"/>
    <property type="match status" value="1"/>
</dbReference>
<evidence type="ECO:0000259" key="9">
    <source>
        <dbReference type="PROSITE" id="PS51724"/>
    </source>
</evidence>
<comment type="similarity">
    <text evidence="2">Belongs to the outer membrane factor (OMF) (TC 1.B.17) family.</text>
</comment>